<dbReference type="AlphaFoldDB" id="A0A5C5X4S1"/>
<name>A0A5C5X4S1_9PLAN</name>
<evidence type="ECO:0000313" key="1">
    <source>
        <dbReference type="EMBL" id="TWT57195.1"/>
    </source>
</evidence>
<dbReference type="RefSeq" id="WP_146507062.1">
    <property type="nucleotide sequence ID" value="NZ_SIHI01000001.1"/>
</dbReference>
<keyword evidence="2" id="KW-1185">Reference proteome</keyword>
<protein>
    <submittedName>
        <fullName evidence="1">Uncharacterized protein</fullName>
    </submittedName>
</protein>
<dbReference type="EMBL" id="SIHI01000001">
    <property type="protein sequence ID" value="TWT57195.1"/>
    <property type="molecule type" value="Genomic_DNA"/>
</dbReference>
<dbReference type="Proteomes" id="UP000317243">
    <property type="component" value="Unassembled WGS sequence"/>
</dbReference>
<sequence>MRRLFLLLTATSLMVNGCTMMQWLAPHQLWKLNRQPAISRDDAYFSIPAEPVESASDREAVSTTAF</sequence>
<organism evidence="1 2">
    <name type="scientific">Thalassoglobus neptunius</name>
    <dbReference type="NCBI Taxonomy" id="1938619"/>
    <lineage>
        <taxon>Bacteria</taxon>
        <taxon>Pseudomonadati</taxon>
        <taxon>Planctomycetota</taxon>
        <taxon>Planctomycetia</taxon>
        <taxon>Planctomycetales</taxon>
        <taxon>Planctomycetaceae</taxon>
        <taxon>Thalassoglobus</taxon>
    </lineage>
</organism>
<comment type="caution">
    <text evidence="1">The sequence shown here is derived from an EMBL/GenBank/DDBJ whole genome shotgun (WGS) entry which is preliminary data.</text>
</comment>
<reference evidence="1 2" key="1">
    <citation type="submission" date="2019-02" db="EMBL/GenBank/DDBJ databases">
        <title>Deep-cultivation of Planctomycetes and their phenomic and genomic characterization uncovers novel biology.</title>
        <authorList>
            <person name="Wiegand S."/>
            <person name="Jogler M."/>
            <person name="Boedeker C."/>
            <person name="Pinto D."/>
            <person name="Vollmers J."/>
            <person name="Rivas-Marin E."/>
            <person name="Kohn T."/>
            <person name="Peeters S.H."/>
            <person name="Heuer A."/>
            <person name="Rast P."/>
            <person name="Oberbeckmann S."/>
            <person name="Bunk B."/>
            <person name="Jeske O."/>
            <person name="Meyerdierks A."/>
            <person name="Storesund J.E."/>
            <person name="Kallscheuer N."/>
            <person name="Luecker S."/>
            <person name="Lage O.M."/>
            <person name="Pohl T."/>
            <person name="Merkel B.J."/>
            <person name="Hornburger P."/>
            <person name="Mueller R.-W."/>
            <person name="Bruemmer F."/>
            <person name="Labrenz M."/>
            <person name="Spormann A.M."/>
            <person name="Op Den Camp H."/>
            <person name="Overmann J."/>
            <person name="Amann R."/>
            <person name="Jetten M.S.M."/>
            <person name="Mascher T."/>
            <person name="Medema M.H."/>
            <person name="Devos D.P."/>
            <person name="Kaster A.-K."/>
            <person name="Ovreas L."/>
            <person name="Rohde M."/>
            <person name="Galperin M.Y."/>
            <person name="Jogler C."/>
        </authorList>
    </citation>
    <scope>NUCLEOTIDE SEQUENCE [LARGE SCALE GENOMIC DNA]</scope>
    <source>
        <strain evidence="1 2">KOR42</strain>
    </source>
</reference>
<accession>A0A5C5X4S1</accession>
<dbReference type="OrthoDB" id="290995at2"/>
<evidence type="ECO:0000313" key="2">
    <source>
        <dbReference type="Proteomes" id="UP000317243"/>
    </source>
</evidence>
<proteinExistence type="predicted"/>
<gene>
    <name evidence="1" type="ORF">KOR42_05530</name>
</gene>